<dbReference type="SUPFAM" id="SSF53187">
    <property type="entry name" value="Zn-dependent exopeptidases"/>
    <property type="match status" value="1"/>
</dbReference>
<dbReference type="InterPro" id="IPR021259">
    <property type="entry name" value="DUF2817"/>
</dbReference>
<evidence type="ECO:0000313" key="2">
    <source>
        <dbReference type="Proteomes" id="UP000219621"/>
    </source>
</evidence>
<name>A0A286GE61_9PROT</name>
<keyword evidence="2" id="KW-1185">Reference proteome</keyword>
<dbReference type="Proteomes" id="UP000219621">
    <property type="component" value="Unassembled WGS sequence"/>
</dbReference>
<dbReference type="EMBL" id="OCNJ01000003">
    <property type="protein sequence ID" value="SOD93815.1"/>
    <property type="molecule type" value="Genomic_DNA"/>
</dbReference>
<sequence>MAELFAAAPHPAAPAAQDAFAADYAAARSRFLAAAATAEAAVESFAHPLTGPSGEALATDTAWLGPADAGRVLVLQSATHGVEGFCGAGIQTDLLRAAPAPRLPPDTALLLIHALNPHGFAWLRRVNEDGVDLNRNFVDFAGPLPANAGYEALADALVPPATDAATLAAADAALAAYAADHGQRALEEVVTAGQHTHADGLFHGGTGPTWSRRTLESILARHRMAERRSVAVIDLHTGLGPYGYGELICDHPPGSAAVARARAWWGVSVTEPLLGTSSSGAKTGLVDYAWHAVGPQVVFVTLEVGTFPTGRMFEVLRADHVLHRTGAVDWQAPETRRIKAALRRHFYPDADDWREQVLWRSRQVVRQALAGLVAAG</sequence>
<dbReference type="CDD" id="cd06233">
    <property type="entry name" value="M14-like"/>
    <property type="match status" value="1"/>
</dbReference>
<gene>
    <name evidence="1" type="ORF">SAMN05421508_103211</name>
</gene>
<evidence type="ECO:0008006" key="3">
    <source>
        <dbReference type="Google" id="ProtNLM"/>
    </source>
</evidence>
<protein>
    <recommendedName>
        <fullName evidence="3">Zinc carboxypeptidase</fullName>
    </recommendedName>
</protein>
<dbReference type="RefSeq" id="WP_097278586.1">
    <property type="nucleotide sequence ID" value="NZ_OCNJ01000003.1"/>
</dbReference>
<organism evidence="1 2">
    <name type="scientific">Caenispirillum bisanense</name>
    <dbReference type="NCBI Taxonomy" id="414052"/>
    <lineage>
        <taxon>Bacteria</taxon>
        <taxon>Pseudomonadati</taxon>
        <taxon>Pseudomonadota</taxon>
        <taxon>Alphaproteobacteria</taxon>
        <taxon>Rhodospirillales</taxon>
        <taxon>Novispirillaceae</taxon>
        <taxon>Caenispirillum</taxon>
    </lineage>
</organism>
<reference evidence="1 2" key="1">
    <citation type="submission" date="2017-09" db="EMBL/GenBank/DDBJ databases">
        <authorList>
            <person name="Ehlers B."/>
            <person name="Leendertz F.H."/>
        </authorList>
    </citation>
    <scope>NUCLEOTIDE SEQUENCE [LARGE SCALE GENOMIC DNA]</scope>
    <source>
        <strain evidence="1 2">USBA 140</strain>
    </source>
</reference>
<evidence type="ECO:0000313" key="1">
    <source>
        <dbReference type="EMBL" id="SOD93815.1"/>
    </source>
</evidence>
<dbReference type="OrthoDB" id="4014363at2"/>
<accession>A0A286GE61</accession>
<proteinExistence type="predicted"/>
<dbReference type="AlphaFoldDB" id="A0A286GE61"/>
<dbReference type="Pfam" id="PF10994">
    <property type="entry name" value="DUF2817"/>
    <property type="match status" value="1"/>
</dbReference>
<dbReference type="Gene3D" id="3.40.630.10">
    <property type="entry name" value="Zn peptidases"/>
    <property type="match status" value="1"/>
</dbReference>